<dbReference type="InterPro" id="IPR007995">
    <property type="entry name" value="DUF742"/>
</dbReference>
<evidence type="ECO:0000313" key="2">
    <source>
        <dbReference type="EMBL" id="MBJ8340256.1"/>
    </source>
</evidence>
<evidence type="ECO:0000313" key="3">
    <source>
        <dbReference type="Proteomes" id="UP000655868"/>
    </source>
</evidence>
<keyword evidence="3" id="KW-1185">Reference proteome</keyword>
<dbReference type="Proteomes" id="UP000655868">
    <property type="component" value="Unassembled WGS sequence"/>
</dbReference>
<dbReference type="PANTHER" id="PTHR36221">
    <property type="entry name" value="DUF742 DOMAIN-CONTAINING PROTEIN"/>
    <property type="match status" value="1"/>
</dbReference>
<sequence length="125" mass="13184">MTMTVSSSAGTGGPNLARPYTLTGGRTRSSIDLPLEAALETTAEASSHHWAPGDLRADIVELCKRSPSVAEVSALLSIPIGVARVLLGDLVMSSHLRVHATLTERSTVSERRILIERTLGGLLAL</sequence>
<comment type="caution">
    <text evidence="2">The sequence shown here is derived from an EMBL/GenBank/DDBJ whole genome shotgun (WGS) entry which is preliminary data.</text>
</comment>
<proteinExistence type="predicted"/>
<protein>
    <submittedName>
        <fullName evidence="2">DUF742 domain-containing protein</fullName>
    </submittedName>
</protein>
<dbReference type="Pfam" id="PF05331">
    <property type="entry name" value="DUF742"/>
    <property type="match status" value="1"/>
</dbReference>
<reference evidence="2" key="1">
    <citation type="submission" date="2020-12" db="EMBL/GenBank/DDBJ databases">
        <title>Antrihabitans popcorni sp. nov. and Antrihabitans auranticaus sp. nov., isolated from a larva cave.</title>
        <authorList>
            <person name="Lee S.D."/>
            <person name="Kim I.S."/>
        </authorList>
    </citation>
    <scope>NUCLEOTIDE SEQUENCE</scope>
    <source>
        <strain evidence="2">YC3-6</strain>
    </source>
</reference>
<feature type="region of interest" description="Disordered" evidence="1">
    <location>
        <begin position="1"/>
        <end position="22"/>
    </location>
</feature>
<dbReference type="AlphaFoldDB" id="A0A934NRR2"/>
<accession>A0A934NRR2</accession>
<gene>
    <name evidence="2" type="ORF">JGU71_15300</name>
</gene>
<dbReference type="PANTHER" id="PTHR36221:SF1">
    <property type="entry name" value="DUF742 DOMAIN-CONTAINING PROTEIN"/>
    <property type="match status" value="1"/>
</dbReference>
<evidence type="ECO:0000256" key="1">
    <source>
        <dbReference type="SAM" id="MobiDB-lite"/>
    </source>
</evidence>
<organism evidence="2 3">
    <name type="scientific">Antrihabitans stalagmiti</name>
    <dbReference type="NCBI Taxonomy" id="2799499"/>
    <lineage>
        <taxon>Bacteria</taxon>
        <taxon>Bacillati</taxon>
        <taxon>Actinomycetota</taxon>
        <taxon>Actinomycetes</taxon>
        <taxon>Mycobacteriales</taxon>
        <taxon>Nocardiaceae</taxon>
        <taxon>Antrihabitans</taxon>
    </lineage>
</organism>
<name>A0A934NRR2_9NOCA</name>
<dbReference type="EMBL" id="JAEMNV010000004">
    <property type="protein sequence ID" value="MBJ8340256.1"/>
    <property type="molecule type" value="Genomic_DNA"/>
</dbReference>